<dbReference type="InterPro" id="IPR018392">
    <property type="entry name" value="LysM"/>
</dbReference>
<dbReference type="PANTHER" id="PTHR34700:SF4">
    <property type="entry name" value="PHAGE-LIKE ELEMENT PBSX PROTEIN XKDP"/>
    <property type="match status" value="1"/>
</dbReference>
<feature type="domain" description="LysM" evidence="3">
    <location>
        <begin position="46"/>
        <end position="95"/>
    </location>
</feature>
<dbReference type="InterPro" id="IPR052196">
    <property type="entry name" value="Bact_Kbp"/>
</dbReference>
<dbReference type="PROSITE" id="PS51782">
    <property type="entry name" value="LYSM"/>
    <property type="match status" value="1"/>
</dbReference>
<dbReference type="PANTHER" id="PTHR34700">
    <property type="entry name" value="POTASSIUM BINDING PROTEIN KBP"/>
    <property type="match status" value="1"/>
</dbReference>
<dbReference type="Proteomes" id="UP000540787">
    <property type="component" value="Unassembled WGS sequence"/>
</dbReference>
<feature type="signal peptide" evidence="2">
    <location>
        <begin position="1"/>
        <end position="27"/>
    </location>
</feature>
<feature type="chain" id="PRO_5030719909" description="LysM domain-containing protein" evidence="2">
    <location>
        <begin position="28"/>
        <end position="373"/>
    </location>
</feature>
<dbReference type="CDD" id="cd00118">
    <property type="entry name" value="LysM"/>
    <property type="match status" value="1"/>
</dbReference>
<protein>
    <recommendedName>
        <fullName evidence="3">LysM domain-containing protein</fullName>
    </recommendedName>
</protein>
<evidence type="ECO:0000256" key="1">
    <source>
        <dbReference type="SAM" id="MobiDB-lite"/>
    </source>
</evidence>
<reference evidence="4 5" key="1">
    <citation type="submission" date="2020-08" db="EMBL/GenBank/DDBJ databases">
        <title>The Agave Microbiome: Exploring the role of microbial communities in plant adaptations to desert environments.</title>
        <authorList>
            <person name="Partida-Martinez L.P."/>
        </authorList>
    </citation>
    <scope>NUCLEOTIDE SEQUENCE [LARGE SCALE GENOMIC DNA]</scope>
    <source>
        <strain evidence="4 5">AT3.2</strain>
    </source>
</reference>
<sequence length="373" mass="40069">MKNFSTVMAHAAAVALLACAVSGAAVAQTDTATPSAACAFRPDAPDKHVVVKRDTLWDISGKFLRNPWCWPQVWGMNRDEIRNPHWIYPGQVIWFDRARGRLSFNRPGEDGDGRGQPPLTRLSPQVRSEGNGQGAVPSIPAGAIEPYLTQPLVVEADELAGAPRIVASQEGRFYLGKGDRVYVHGALTSDTVYQVFRPGTVLRDPQTGKVMAHEAAFLGSVKLVTPAGPGVDAHTFQVVDTVREMGVGDLLVPQPPTPVRNYVPHAPLQPVDARVMSIYAGVTYAGQSQVVTVNRGAVDGLDVGAVLQLYHVGKTVADPASRGFLGMGRAQLKMPDEQNGSLFIFRVFKNVSYGLIMTVTAPVQVGDVVKSPE</sequence>
<proteinExistence type="predicted"/>
<evidence type="ECO:0000313" key="4">
    <source>
        <dbReference type="EMBL" id="MBB6135921.1"/>
    </source>
</evidence>
<dbReference type="AlphaFoldDB" id="A0A7W9X3T4"/>
<accession>A0A7W9X3T4</accession>
<evidence type="ECO:0000313" key="5">
    <source>
        <dbReference type="Proteomes" id="UP000540787"/>
    </source>
</evidence>
<keyword evidence="2" id="KW-0732">Signal</keyword>
<feature type="region of interest" description="Disordered" evidence="1">
    <location>
        <begin position="105"/>
        <end position="134"/>
    </location>
</feature>
<evidence type="ECO:0000259" key="3">
    <source>
        <dbReference type="PROSITE" id="PS51782"/>
    </source>
</evidence>
<organism evidence="4 5">
    <name type="scientific">Massilia aurea</name>
    <dbReference type="NCBI Taxonomy" id="373040"/>
    <lineage>
        <taxon>Bacteria</taxon>
        <taxon>Pseudomonadati</taxon>
        <taxon>Pseudomonadota</taxon>
        <taxon>Betaproteobacteria</taxon>
        <taxon>Burkholderiales</taxon>
        <taxon>Oxalobacteraceae</taxon>
        <taxon>Telluria group</taxon>
        <taxon>Massilia</taxon>
    </lineage>
</organism>
<dbReference type="PROSITE" id="PS51257">
    <property type="entry name" value="PROKAR_LIPOPROTEIN"/>
    <property type="match status" value="1"/>
</dbReference>
<name>A0A7W9X3T4_9BURK</name>
<dbReference type="InterPro" id="IPR036779">
    <property type="entry name" value="LysM_dom_sf"/>
</dbReference>
<evidence type="ECO:0000256" key="2">
    <source>
        <dbReference type="SAM" id="SignalP"/>
    </source>
</evidence>
<comment type="caution">
    <text evidence="4">The sequence shown here is derived from an EMBL/GenBank/DDBJ whole genome shotgun (WGS) entry which is preliminary data.</text>
</comment>
<dbReference type="Gene3D" id="3.10.350.10">
    <property type="entry name" value="LysM domain"/>
    <property type="match status" value="1"/>
</dbReference>
<dbReference type="EMBL" id="JACHBX010000005">
    <property type="protein sequence ID" value="MBB6135921.1"/>
    <property type="molecule type" value="Genomic_DNA"/>
</dbReference>
<dbReference type="RefSeq" id="WP_183556722.1">
    <property type="nucleotide sequence ID" value="NZ_JACHBX010000005.1"/>
</dbReference>
<dbReference type="Pfam" id="PF01476">
    <property type="entry name" value="LysM"/>
    <property type="match status" value="1"/>
</dbReference>
<gene>
    <name evidence="4" type="ORF">HD842_004098</name>
</gene>
<keyword evidence="5" id="KW-1185">Reference proteome</keyword>